<dbReference type="InterPro" id="IPR009660">
    <property type="entry name" value="Phage_A500_Gp15"/>
</dbReference>
<dbReference type="EMBL" id="CP029487">
    <property type="protein sequence ID" value="QCT71080.1"/>
    <property type="molecule type" value="Genomic_DNA"/>
</dbReference>
<name>A0A4P9C6P5_EUBML</name>
<dbReference type="AlphaFoldDB" id="A0A4P9C6P5"/>
<protein>
    <recommendedName>
        <fullName evidence="3">Bacteriophage Gp15 protein</fullName>
    </recommendedName>
</protein>
<dbReference type="Pfam" id="PF06854">
    <property type="entry name" value="Phage_Gp15"/>
    <property type="match status" value="1"/>
</dbReference>
<gene>
    <name evidence="1" type="ORF">CPZ25_006985</name>
</gene>
<evidence type="ECO:0008006" key="3">
    <source>
        <dbReference type="Google" id="ProtNLM"/>
    </source>
</evidence>
<evidence type="ECO:0000313" key="1">
    <source>
        <dbReference type="EMBL" id="QCT71080.1"/>
    </source>
</evidence>
<evidence type="ECO:0000313" key="2">
    <source>
        <dbReference type="Proteomes" id="UP000218387"/>
    </source>
</evidence>
<organism evidence="1 2">
    <name type="scientific">Eubacterium maltosivorans</name>
    <dbReference type="NCBI Taxonomy" id="2041044"/>
    <lineage>
        <taxon>Bacteria</taxon>
        <taxon>Bacillati</taxon>
        <taxon>Bacillota</taxon>
        <taxon>Clostridia</taxon>
        <taxon>Eubacteriales</taxon>
        <taxon>Eubacteriaceae</taxon>
        <taxon>Eubacterium</taxon>
    </lineage>
</organism>
<keyword evidence="2" id="KW-1185">Reference proteome</keyword>
<dbReference type="KEGG" id="emt:CPZ25_006985"/>
<dbReference type="RefSeq" id="WP_096920710.1">
    <property type="nucleotide sequence ID" value="NZ_CP029487.1"/>
</dbReference>
<accession>A0A4P9C6P5</accession>
<dbReference type="Proteomes" id="UP000218387">
    <property type="component" value="Chromosome"/>
</dbReference>
<reference evidence="1 2" key="1">
    <citation type="submission" date="2018-05" db="EMBL/GenBank/DDBJ databases">
        <title>Genome comparison of Eubacterium sp.</title>
        <authorList>
            <person name="Feng Y."/>
            <person name="Sanchez-Andrea I."/>
            <person name="Stams A.J.M."/>
            <person name="De Vos W.M."/>
        </authorList>
    </citation>
    <scope>NUCLEOTIDE SEQUENCE [LARGE SCALE GENOMIC DNA]</scope>
    <source>
        <strain evidence="1 2">YI</strain>
    </source>
</reference>
<sequence>MSWEFQGELPSIVKIDGADYYIHSDYRVSIEFAELMESDLKDDEKWIRALELYFGGIPQNINAAVESIVSFYSCGKDAESIQNEAAEQEDVRVVDLRKDMPYIYAAFLDQYKIDLYETQYLHWWQFMAMFKGLRKDARIVEIMGYRSAKEESWMSKEQKAEIRRMHRIWDLDKRSDSDRKADEEFLKMIQESGDIASYLESLS</sequence>
<proteinExistence type="predicted"/>